<gene>
    <name evidence="2" type="ORF">Csa_7G038170</name>
</gene>
<dbReference type="AlphaFoldDB" id="A0A0A0K6N2"/>
<dbReference type="Proteomes" id="UP000029981">
    <property type="component" value="Chromosome 7"/>
</dbReference>
<keyword evidence="1" id="KW-0472">Membrane</keyword>
<evidence type="ECO:0000313" key="2">
    <source>
        <dbReference type="EMBL" id="KGN43466.1"/>
    </source>
</evidence>
<name>A0A0A0K6N2_CUCSA</name>
<reference evidence="2 3" key="2">
    <citation type="journal article" date="2009" name="PLoS ONE">
        <title>An integrated genetic and cytogenetic map of the cucumber genome.</title>
        <authorList>
            <person name="Ren Y."/>
            <person name="Zhang Z."/>
            <person name="Liu J."/>
            <person name="Staub J.E."/>
            <person name="Han Y."/>
            <person name="Cheng Z."/>
            <person name="Li X."/>
            <person name="Lu J."/>
            <person name="Miao H."/>
            <person name="Kang H."/>
            <person name="Xie B."/>
            <person name="Gu X."/>
            <person name="Wang X."/>
            <person name="Du Y."/>
            <person name="Jin W."/>
            <person name="Huang S."/>
        </authorList>
    </citation>
    <scope>NUCLEOTIDE SEQUENCE [LARGE SCALE GENOMIC DNA]</scope>
    <source>
        <strain evidence="3">cv. 9930</strain>
    </source>
</reference>
<dbReference type="Gramene" id="KGN43466">
    <property type="protein sequence ID" value="KGN43466"/>
    <property type="gene ID" value="Csa_7G038170"/>
</dbReference>
<sequence>MLNIDASWLEDVGAGGVVRDLSRSLSSTGCMPVLSKWPITFLEAFGLIKRLQSLFSLFPSVILFLIVIV</sequence>
<reference evidence="2 3" key="4">
    <citation type="journal article" date="2011" name="BMC Genomics">
        <title>RNA-Seq improves annotation of protein-coding genes in the cucumber genome.</title>
        <authorList>
            <person name="Li Z."/>
            <person name="Zhang Z."/>
            <person name="Yan P."/>
            <person name="Huang S."/>
            <person name="Fei Z."/>
            <person name="Lin K."/>
        </authorList>
    </citation>
    <scope>NUCLEOTIDE SEQUENCE [LARGE SCALE GENOMIC DNA]</scope>
    <source>
        <strain evidence="3">cv. 9930</strain>
    </source>
</reference>
<proteinExistence type="predicted"/>
<feature type="transmembrane region" description="Helical" evidence="1">
    <location>
        <begin position="51"/>
        <end position="68"/>
    </location>
</feature>
<accession>A0A0A0K6N2</accession>
<reference evidence="2 3" key="1">
    <citation type="journal article" date="2009" name="Nat. Genet.">
        <title>The genome of the cucumber, Cucumis sativus L.</title>
        <authorList>
            <person name="Huang S."/>
            <person name="Li R."/>
            <person name="Zhang Z."/>
            <person name="Li L."/>
            <person name="Gu X."/>
            <person name="Fan W."/>
            <person name="Lucas W.J."/>
            <person name="Wang X."/>
            <person name="Xie B."/>
            <person name="Ni P."/>
            <person name="Ren Y."/>
            <person name="Zhu H."/>
            <person name="Li J."/>
            <person name="Lin K."/>
            <person name="Jin W."/>
            <person name="Fei Z."/>
            <person name="Li G."/>
            <person name="Staub J."/>
            <person name="Kilian A."/>
            <person name="van der Vossen E.A."/>
            <person name="Wu Y."/>
            <person name="Guo J."/>
            <person name="He J."/>
            <person name="Jia Z."/>
            <person name="Ren Y."/>
            <person name="Tian G."/>
            <person name="Lu Y."/>
            <person name="Ruan J."/>
            <person name="Qian W."/>
            <person name="Wang M."/>
            <person name="Huang Q."/>
            <person name="Li B."/>
            <person name="Xuan Z."/>
            <person name="Cao J."/>
            <person name="Asan"/>
            <person name="Wu Z."/>
            <person name="Zhang J."/>
            <person name="Cai Q."/>
            <person name="Bai Y."/>
            <person name="Zhao B."/>
            <person name="Han Y."/>
            <person name="Li Y."/>
            <person name="Li X."/>
            <person name="Wang S."/>
            <person name="Shi Q."/>
            <person name="Liu S."/>
            <person name="Cho W.K."/>
            <person name="Kim J.Y."/>
            <person name="Xu Y."/>
            <person name="Heller-Uszynska K."/>
            <person name="Miao H."/>
            <person name="Cheng Z."/>
            <person name="Zhang S."/>
            <person name="Wu J."/>
            <person name="Yang Y."/>
            <person name="Kang H."/>
            <person name="Li M."/>
            <person name="Liang H."/>
            <person name="Ren X."/>
            <person name="Shi Z."/>
            <person name="Wen M."/>
            <person name="Jian M."/>
            <person name="Yang H."/>
            <person name="Zhang G."/>
            <person name="Yang Z."/>
            <person name="Chen R."/>
            <person name="Liu S."/>
            <person name="Li J."/>
            <person name="Ma L."/>
            <person name="Liu H."/>
            <person name="Zhou Y."/>
            <person name="Zhao J."/>
            <person name="Fang X."/>
            <person name="Li G."/>
            <person name="Fang L."/>
            <person name="Li Y."/>
            <person name="Liu D."/>
            <person name="Zheng H."/>
            <person name="Zhang Y."/>
            <person name="Qin N."/>
            <person name="Li Z."/>
            <person name="Yang G."/>
            <person name="Yang S."/>
            <person name="Bolund L."/>
            <person name="Kristiansen K."/>
            <person name="Zheng H."/>
            <person name="Li S."/>
            <person name="Zhang X."/>
            <person name="Yang H."/>
            <person name="Wang J."/>
            <person name="Sun R."/>
            <person name="Zhang B."/>
            <person name="Jiang S."/>
            <person name="Wang J."/>
            <person name="Du Y."/>
            <person name="Li S."/>
        </authorList>
    </citation>
    <scope>NUCLEOTIDE SEQUENCE [LARGE SCALE GENOMIC DNA]</scope>
    <source>
        <strain evidence="3">cv. 9930</strain>
    </source>
</reference>
<keyword evidence="1" id="KW-0812">Transmembrane</keyword>
<keyword evidence="1" id="KW-1133">Transmembrane helix</keyword>
<protein>
    <submittedName>
        <fullName evidence="2">Uncharacterized protein</fullName>
    </submittedName>
</protein>
<reference evidence="2 3" key="3">
    <citation type="journal article" date="2010" name="BMC Genomics">
        <title>Transcriptome sequencing and comparative analysis of cucumber flowers with different sex types.</title>
        <authorList>
            <person name="Guo S."/>
            <person name="Zheng Y."/>
            <person name="Joung J.G."/>
            <person name="Liu S."/>
            <person name="Zhang Z."/>
            <person name="Crasta O.R."/>
            <person name="Sobral B.W."/>
            <person name="Xu Y."/>
            <person name="Huang S."/>
            <person name="Fei Z."/>
        </authorList>
    </citation>
    <scope>NUCLEOTIDE SEQUENCE [LARGE SCALE GENOMIC DNA]</scope>
    <source>
        <strain evidence="3">cv. 9930</strain>
    </source>
</reference>
<dbReference type="EMBL" id="CM002928">
    <property type="protein sequence ID" value="KGN43466.1"/>
    <property type="molecule type" value="Genomic_DNA"/>
</dbReference>
<organism evidence="2 3">
    <name type="scientific">Cucumis sativus</name>
    <name type="common">Cucumber</name>
    <dbReference type="NCBI Taxonomy" id="3659"/>
    <lineage>
        <taxon>Eukaryota</taxon>
        <taxon>Viridiplantae</taxon>
        <taxon>Streptophyta</taxon>
        <taxon>Embryophyta</taxon>
        <taxon>Tracheophyta</taxon>
        <taxon>Spermatophyta</taxon>
        <taxon>Magnoliopsida</taxon>
        <taxon>eudicotyledons</taxon>
        <taxon>Gunneridae</taxon>
        <taxon>Pentapetalae</taxon>
        <taxon>rosids</taxon>
        <taxon>fabids</taxon>
        <taxon>Cucurbitales</taxon>
        <taxon>Cucurbitaceae</taxon>
        <taxon>Benincaseae</taxon>
        <taxon>Cucumis</taxon>
    </lineage>
</organism>
<keyword evidence="3" id="KW-1185">Reference proteome</keyword>
<evidence type="ECO:0000313" key="3">
    <source>
        <dbReference type="Proteomes" id="UP000029981"/>
    </source>
</evidence>
<evidence type="ECO:0000256" key="1">
    <source>
        <dbReference type="SAM" id="Phobius"/>
    </source>
</evidence>